<dbReference type="AlphaFoldDB" id="A0A1J4NQU2"/>
<name>A0A1J4NQU2_9ACTN</name>
<feature type="compositionally biased region" description="Gly residues" evidence="1">
    <location>
        <begin position="72"/>
        <end position="91"/>
    </location>
</feature>
<comment type="caution">
    <text evidence="2">The sequence shown here is derived from an EMBL/GenBank/DDBJ whole genome shotgun (WGS) entry which is preliminary data.</text>
</comment>
<dbReference type="RefSeq" id="WP_046591615.1">
    <property type="nucleotide sequence ID" value="NZ_LAVA02000073.1"/>
</dbReference>
<dbReference type="STRING" id="1428628.WN71_027630"/>
<dbReference type="Pfam" id="PF14013">
    <property type="entry name" value="MT0933_antitox"/>
    <property type="match status" value="1"/>
</dbReference>
<reference evidence="2" key="1">
    <citation type="submission" date="2016-10" db="EMBL/GenBank/DDBJ databases">
        <title>Genome sequence of Streptomyces mangrovisoli MUSC 149.</title>
        <authorList>
            <person name="Lee L.-H."/>
            <person name="Ser H.-L."/>
        </authorList>
    </citation>
    <scope>NUCLEOTIDE SEQUENCE [LARGE SCALE GENOMIC DNA]</scope>
    <source>
        <strain evidence="2">MUSC 149</strain>
    </source>
</reference>
<organism evidence="2 3">
    <name type="scientific">Streptomyces mangrovisoli</name>
    <dbReference type="NCBI Taxonomy" id="1428628"/>
    <lineage>
        <taxon>Bacteria</taxon>
        <taxon>Bacillati</taxon>
        <taxon>Actinomycetota</taxon>
        <taxon>Actinomycetes</taxon>
        <taxon>Kitasatosporales</taxon>
        <taxon>Streptomycetaceae</taxon>
        <taxon>Streptomyces</taxon>
    </lineage>
</organism>
<dbReference type="EMBL" id="LAVA02000073">
    <property type="protein sequence ID" value="OIJ64672.1"/>
    <property type="molecule type" value="Genomic_DNA"/>
</dbReference>
<feature type="compositionally biased region" description="Basic and acidic residues" evidence="1">
    <location>
        <begin position="1"/>
        <end position="19"/>
    </location>
</feature>
<proteinExistence type="predicted"/>
<dbReference type="InterPro" id="IPR028037">
    <property type="entry name" value="Antitoxin_Rv0909/MT0933"/>
</dbReference>
<feature type="compositionally biased region" description="Basic and acidic residues" evidence="1">
    <location>
        <begin position="31"/>
        <end position="53"/>
    </location>
</feature>
<dbReference type="Proteomes" id="UP000034196">
    <property type="component" value="Unassembled WGS sequence"/>
</dbReference>
<feature type="region of interest" description="Disordered" evidence="1">
    <location>
        <begin position="1"/>
        <end position="107"/>
    </location>
</feature>
<evidence type="ECO:0000313" key="3">
    <source>
        <dbReference type="Proteomes" id="UP000034196"/>
    </source>
</evidence>
<evidence type="ECO:0008006" key="4">
    <source>
        <dbReference type="Google" id="ProtNLM"/>
    </source>
</evidence>
<protein>
    <recommendedName>
        <fullName evidence="4">Antitoxin</fullName>
    </recommendedName>
</protein>
<dbReference type="OrthoDB" id="3402428at2"/>
<sequence>MGLLHNLKDRLGPAKEKVSDLAQQHGGKIGHGLDKAARMVDDRTKHKYSDKIHAGTGKAKGAVDRLAQKSGNGSGTASGPGGADGHGGMAGGAPEPTDTDTPPPPTS</sequence>
<accession>A0A1J4NQU2</accession>
<gene>
    <name evidence="2" type="ORF">WN71_027630</name>
</gene>
<evidence type="ECO:0000313" key="2">
    <source>
        <dbReference type="EMBL" id="OIJ64672.1"/>
    </source>
</evidence>
<evidence type="ECO:0000256" key="1">
    <source>
        <dbReference type="SAM" id="MobiDB-lite"/>
    </source>
</evidence>
<keyword evidence="3" id="KW-1185">Reference proteome</keyword>